<dbReference type="PRINTS" id="PR00463">
    <property type="entry name" value="EP450I"/>
</dbReference>
<keyword evidence="11" id="KW-0812">Transmembrane</keyword>
<dbReference type="GO" id="GO:0005506">
    <property type="term" value="F:iron ion binding"/>
    <property type="evidence" value="ECO:0007669"/>
    <property type="project" value="InterPro"/>
</dbReference>
<comment type="function">
    <text evidence="8">Cytochromes P450 are a group of heme-thiolate monooxygenases. They oxidize a variety of structurally unrelated compounds, including steroids, fatty acids, and xenobiotics.</text>
</comment>
<evidence type="ECO:0000256" key="4">
    <source>
        <dbReference type="ARBA" id="ARBA00022723"/>
    </source>
</evidence>
<feature type="binding site" description="axial binding residue" evidence="9">
    <location>
        <position position="450"/>
    </location>
    <ligand>
        <name>heme</name>
        <dbReference type="ChEBI" id="CHEBI:30413"/>
    </ligand>
    <ligandPart>
        <name>Fe</name>
        <dbReference type="ChEBI" id="CHEBI:18248"/>
    </ligandPart>
</feature>
<organism evidence="12 13">
    <name type="scientific">Adineta steineri</name>
    <dbReference type="NCBI Taxonomy" id="433720"/>
    <lineage>
        <taxon>Eukaryota</taxon>
        <taxon>Metazoa</taxon>
        <taxon>Spiralia</taxon>
        <taxon>Gnathifera</taxon>
        <taxon>Rotifera</taxon>
        <taxon>Eurotatoria</taxon>
        <taxon>Bdelloidea</taxon>
        <taxon>Adinetida</taxon>
        <taxon>Adinetidae</taxon>
        <taxon>Adineta</taxon>
    </lineage>
</organism>
<dbReference type="SUPFAM" id="SSF48264">
    <property type="entry name" value="Cytochrome P450"/>
    <property type="match status" value="1"/>
</dbReference>
<dbReference type="PROSITE" id="PS00086">
    <property type="entry name" value="CYTOCHROME_P450"/>
    <property type="match status" value="1"/>
</dbReference>
<dbReference type="FunFam" id="1.10.630.10:FF:000182">
    <property type="entry name" value="Cytochrome P450 3A4"/>
    <property type="match status" value="1"/>
</dbReference>
<keyword evidence="5 10" id="KW-0560">Oxidoreductase</keyword>
<keyword evidence="3 9" id="KW-0349">Heme</keyword>
<keyword evidence="7 10" id="KW-0503">Monooxygenase</keyword>
<evidence type="ECO:0000256" key="1">
    <source>
        <dbReference type="ARBA" id="ARBA00001971"/>
    </source>
</evidence>
<evidence type="ECO:0008006" key="14">
    <source>
        <dbReference type="Google" id="ProtNLM"/>
    </source>
</evidence>
<dbReference type="InterPro" id="IPR001128">
    <property type="entry name" value="Cyt_P450"/>
</dbReference>
<dbReference type="PANTHER" id="PTHR24302">
    <property type="entry name" value="CYTOCHROME P450 FAMILY 3"/>
    <property type="match status" value="1"/>
</dbReference>
<dbReference type="Pfam" id="PF00067">
    <property type="entry name" value="p450"/>
    <property type="match status" value="1"/>
</dbReference>
<dbReference type="AlphaFoldDB" id="A0A814LY65"/>
<dbReference type="InterPro" id="IPR002401">
    <property type="entry name" value="Cyt_P450_E_grp-I"/>
</dbReference>
<evidence type="ECO:0000256" key="7">
    <source>
        <dbReference type="ARBA" id="ARBA00023033"/>
    </source>
</evidence>
<evidence type="ECO:0000256" key="6">
    <source>
        <dbReference type="ARBA" id="ARBA00023004"/>
    </source>
</evidence>
<keyword evidence="11" id="KW-0472">Membrane</keyword>
<dbReference type="PRINTS" id="PR00385">
    <property type="entry name" value="P450"/>
</dbReference>
<comment type="similarity">
    <text evidence="2 10">Belongs to the cytochrome P450 family.</text>
</comment>
<dbReference type="GO" id="GO:0020037">
    <property type="term" value="F:heme binding"/>
    <property type="evidence" value="ECO:0007669"/>
    <property type="project" value="InterPro"/>
</dbReference>
<evidence type="ECO:0000313" key="13">
    <source>
        <dbReference type="Proteomes" id="UP000663860"/>
    </source>
</evidence>
<evidence type="ECO:0000256" key="5">
    <source>
        <dbReference type="ARBA" id="ARBA00023002"/>
    </source>
</evidence>
<comment type="cofactor">
    <cofactor evidence="1 9">
        <name>heme</name>
        <dbReference type="ChEBI" id="CHEBI:30413"/>
    </cofactor>
</comment>
<evidence type="ECO:0000256" key="2">
    <source>
        <dbReference type="ARBA" id="ARBA00010617"/>
    </source>
</evidence>
<name>A0A814LY65_9BILA</name>
<sequence>MMFLPILLIGIIIFLISYVIYHRYSYFFRRSIPSPAISSIIFGHLSELWSVQSYSEQLRQWTLQYGSIYGIFEGTRPLYIVSDMKFIEEVYVKQFARFYARRTAFASRILGNTRSNVFTANLPQLWKRQRMILNPTFSGAKMRRLLPTVDLCINTFLERLSMITNGTIINIYEIYKRLTMDVICQCAFSIDTKVQNDMNNNNIYMKKIEELFAKDFERTNLGKIHRIISHTRLARICSLLYQLKQFFHCQTSSLPANFWLIENMQKFIQQRVIELDNKKRVDDFIQLMIDAVHSEKGQLSSSELFSNAFVLLIAGFETTSTALGYCTYRLAIHQDIQAKLYEEILEHWSSETNSYDVIMTKLTYLDYFVKEVLRMYPIVTQAINRQCMEDTDVVGYQIEKGSLIQVDVFSVHFNQELWGPEAVEEFHPERHSQKRNPLAFLTFGAGPRTCLGMRFALMEIKLCLVRLINEYQLLPASDEKYKMNIREHIVIQPEKVFVRLEKRSI</sequence>
<dbReference type="InterPro" id="IPR050705">
    <property type="entry name" value="Cytochrome_P450_3A"/>
</dbReference>
<evidence type="ECO:0000256" key="3">
    <source>
        <dbReference type="ARBA" id="ARBA00022617"/>
    </source>
</evidence>
<gene>
    <name evidence="12" type="ORF">IZO911_LOCUS21365</name>
</gene>
<evidence type="ECO:0000256" key="8">
    <source>
        <dbReference type="ARBA" id="ARBA00043906"/>
    </source>
</evidence>
<evidence type="ECO:0000313" key="12">
    <source>
        <dbReference type="EMBL" id="CAF1070037.1"/>
    </source>
</evidence>
<keyword evidence="11" id="KW-1133">Transmembrane helix</keyword>
<dbReference type="InterPro" id="IPR036396">
    <property type="entry name" value="Cyt_P450_sf"/>
</dbReference>
<proteinExistence type="inferred from homology"/>
<dbReference type="GO" id="GO:0008395">
    <property type="term" value="F:steroid hydroxylase activity"/>
    <property type="evidence" value="ECO:0007669"/>
    <property type="project" value="TreeGrafter"/>
</dbReference>
<comment type="caution">
    <text evidence="12">The sequence shown here is derived from an EMBL/GenBank/DDBJ whole genome shotgun (WGS) entry which is preliminary data.</text>
</comment>
<evidence type="ECO:0000256" key="10">
    <source>
        <dbReference type="RuleBase" id="RU000461"/>
    </source>
</evidence>
<dbReference type="GO" id="GO:0016705">
    <property type="term" value="F:oxidoreductase activity, acting on paired donors, with incorporation or reduction of molecular oxygen"/>
    <property type="evidence" value="ECO:0007669"/>
    <property type="project" value="InterPro"/>
</dbReference>
<keyword evidence="6 9" id="KW-0408">Iron</keyword>
<reference evidence="12" key="1">
    <citation type="submission" date="2021-02" db="EMBL/GenBank/DDBJ databases">
        <authorList>
            <person name="Nowell W R."/>
        </authorList>
    </citation>
    <scope>NUCLEOTIDE SEQUENCE</scope>
</reference>
<dbReference type="PANTHER" id="PTHR24302:SF15">
    <property type="entry name" value="FATTY-ACID PEROXYGENASE"/>
    <property type="match status" value="1"/>
</dbReference>
<dbReference type="EMBL" id="CAJNOE010000229">
    <property type="protein sequence ID" value="CAF1070037.1"/>
    <property type="molecule type" value="Genomic_DNA"/>
</dbReference>
<dbReference type="Proteomes" id="UP000663860">
    <property type="component" value="Unassembled WGS sequence"/>
</dbReference>
<evidence type="ECO:0000256" key="11">
    <source>
        <dbReference type="SAM" id="Phobius"/>
    </source>
</evidence>
<dbReference type="Gene3D" id="1.10.630.10">
    <property type="entry name" value="Cytochrome P450"/>
    <property type="match status" value="1"/>
</dbReference>
<evidence type="ECO:0000256" key="9">
    <source>
        <dbReference type="PIRSR" id="PIRSR602401-1"/>
    </source>
</evidence>
<keyword evidence="4 9" id="KW-0479">Metal-binding</keyword>
<accession>A0A814LY65</accession>
<feature type="transmembrane region" description="Helical" evidence="11">
    <location>
        <begin position="6"/>
        <end position="24"/>
    </location>
</feature>
<dbReference type="InterPro" id="IPR017972">
    <property type="entry name" value="Cyt_P450_CS"/>
</dbReference>
<protein>
    <recommendedName>
        <fullName evidence="14">Cytochrome P450</fullName>
    </recommendedName>
</protein>